<dbReference type="Pfam" id="PF02759">
    <property type="entry name" value="RUN"/>
    <property type="match status" value="1"/>
</dbReference>
<evidence type="ECO:0000313" key="4">
    <source>
        <dbReference type="EMBL" id="KAF0306445.1"/>
    </source>
</evidence>
<dbReference type="InterPro" id="IPR037213">
    <property type="entry name" value="Run_dom_sf"/>
</dbReference>
<accession>A0A6A4WI63</accession>
<keyword evidence="1" id="KW-0175">Coiled coil</keyword>
<protein>
    <submittedName>
        <fullName evidence="4">Sorting nexin-29</fullName>
    </submittedName>
</protein>
<reference evidence="4 5" key="1">
    <citation type="submission" date="2019-07" db="EMBL/GenBank/DDBJ databases">
        <title>Draft genome assembly of a fouling barnacle, Amphibalanus amphitrite (Darwin, 1854): The first reference genome for Thecostraca.</title>
        <authorList>
            <person name="Kim W."/>
        </authorList>
    </citation>
    <scope>NUCLEOTIDE SEQUENCE [LARGE SCALE GENOMIC DNA]</scope>
    <source>
        <strain evidence="4">SNU_AA5</strain>
        <tissue evidence="4">Soma without cirri and trophi</tissue>
    </source>
</reference>
<dbReference type="EMBL" id="VIIS01000669">
    <property type="protein sequence ID" value="KAF0306445.1"/>
    <property type="molecule type" value="Genomic_DNA"/>
</dbReference>
<feature type="coiled-coil region" evidence="1">
    <location>
        <begin position="414"/>
        <end position="459"/>
    </location>
</feature>
<dbReference type="CDD" id="cd17689">
    <property type="entry name" value="RUN_SNX29"/>
    <property type="match status" value="1"/>
</dbReference>
<evidence type="ECO:0000313" key="5">
    <source>
        <dbReference type="Proteomes" id="UP000440578"/>
    </source>
</evidence>
<dbReference type="Proteomes" id="UP000440578">
    <property type="component" value="Unassembled WGS sequence"/>
</dbReference>
<feature type="region of interest" description="Disordered" evidence="2">
    <location>
        <begin position="566"/>
        <end position="593"/>
    </location>
</feature>
<proteinExistence type="predicted"/>
<evidence type="ECO:0000259" key="3">
    <source>
        <dbReference type="PROSITE" id="PS50826"/>
    </source>
</evidence>
<feature type="region of interest" description="Disordered" evidence="2">
    <location>
        <begin position="188"/>
        <end position="322"/>
    </location>
</feature>
<sequence length="699" mass="75802">MDFKSEERQNLLSRLLDAVKQCQIRFGGKRELATDMDPRICCLCQQLEAVLQHGLRQPEASNTPFRQMRDAIAQNFSINLSGAPPEPPVFWHYVRLHLTRHEYERYLLLVNIHSDAGRGRAWLRSALNESSLERYLHALIGDREGMARFYEPWAVLADPEKNAMLPNIAAGLSSVLFAISIDRQELNGAARPRPRPPDLSAAPPSREPEAVVKAQSVDVRAARPGGRRRRRRVQAQVVSLDGDDAGSVASPSWRSAPATCVSSPAPAGGRHAFSFDGGGEHDGSSRSEHSLPDASSGEDGTRSEEAGPEAPQQLRPCGGEAGDAASLTLQLDAVSDRFSASNGELALPQPGALCNGLASSADSADDVRDLLEAAPPVSSGVGDHGTLPPGESSTTASLSERELREALVAVSGQKAALSEQVTELRAELDSVRQQRDALREAAEASSAVWEEKLAVLESKRLTSERENGILKHQLKNYVSAVQQLRHGSPHQILEELQREQRSSEELALQRHDDYHAEAEAYQRKLIQVAEMHGELMEFNERLQRRLGRRERRLAVLRTELAECGLSGAASDTSGSEGAPDAGEDEPPPPPPRVHCWIPAAFLSGSGNGAHHVYQDGRLVEERRRKLQEFLRCVTRTLLAGRAELARAPCRAALVAEEPFFGRSGAAGEQGGAAAGGRLSMFSRSAAPAAGPARPRYTGL</sequence>
<dbReference type="InterPro" id="IPR047329">
    <property type="entry name" value="RUN_SNX29"/>
</dbReference>
<dbReference type="InterPro" id="IPR004012">
    <property type="entry name" value="Run_dom"/>
</dbReference>
<name>A0A6A4WI63_AMPAM</name>
<feature type="compositionally biased region" description="Basic and acidic residues" evidence="2">
    <location>
        <begin position="278"/>
        <end position="291"/>
    </location>
</feature>
<dbReference type="SMART" id="SM00593">
    <property type="entry name" value="RUN"/>
    <property type="match status" value="1"/>
</dbReference>
<dbReference type="PROSITE" id="PS50826">
    <property type="entry name" value="RUN"/>
    <property type="match status" value="1"/>
</dbReference>
<dbReference type="Gene3D" id="1.20.58.900">
    <property type="match status" value="1"/>
</dbReference>
<evidence type="ECO:0000256" key="2">
    <source>
        <dbReference type="SAM" id="MobiDB-lite"/>
    </source>
</evidence>
<feature type="region of interest" description="Disordered" evidence="2">
    <location>
        <begin position="374"/>
        <end position="400"/>
    </location>
</feature>
<gene>
    <name evidence="4" type="primary">SNX29_0</name>
    <name evidence="4" type="ORF">FJT64_000253</name>
</gene>
<dbReference type="SUPFAM" id="SSF140741">
    <property type="entry name" value="RUN domain-like"/>
    <property type="match status" value="1"/>
</dbReference>
<feature type="domain" description="RUN" evidence="3">
    <location>
        <begin position="34"/>
        <end position="184"/>
    </location>
</feature>
<keyword evidence="5" id="KW-1185">Reference proteome</keyword>
<organism evidence="4 5">
    <name type="scientific">Amphibalanus amphitrite</name>
    <name type="common">Striped barnacle</name>
    <name type="synonym">Balanus amphitrite</name>
    <dbReference type="NCBI Taxonomy" id="1232801"/>
    <lineage>
        <taxon>Eukaryota</taxon>
        <taxon>Metazoa</taxon>
        <taxon>Ecdysozoa</taxon>
        <taxon>Arthropoda</taxon>
        <taxon>Crustacea</taxon>
        <taxon>Multicrustacea</taxon>
        <taxon>Cirripedia</taxon>
        <taxon>Thoracica</taxon>
        <taxon>Thoracicalcarea</taxon>
        <taxon>Balanomorpha</taxon>
        <taxon>Balanoidea</taxon>
        <taxon>Balanidae</taxon>
        <taxon>Amphibalaninae</taxon>
        <taxon>Amphibalanus</taxon>
    </lineage>
</organism>
<dbReference type="PANTHER" id="PTHR47194:SF3">
    <property type="entry name" value="SORTING NEXIN 29"/>
    <property type="match status" value="1"/>
</dbReference>
<dbReference type="PANTHER" id="PTHR47194">
    <property type="entry name" value="SORTING NEXIN-29-RELATED"/>
    <property type="match status" value="1"/>
</dbReference>
<comment type="caution">
    <text evidence="4">The sequence shown here is derived from an EMBL/GenBank/DDBJ whole genome shotgun (WGS) entry which is preliminary data.</text>
</comment>
<dbReference type="AlphaFoldDB" id="A0A6A4WI63"/>
<dbReference type="OrthoDB" id="93876at2759"/>
<evidence type="ECO:0000256" key="1">
    <source>
        <dbReference type="SAM" id="Coils"/>
    </source>
</evidence>